<sequence length="286" mass="32694">MMRQLQADWLELNTCCSHSFALVGSQASYTSKLDHNNKPAICESIAQLEEVIGKIYTYFGRSIDHQQKWSSIRGCIKLIVENLQPALLACLQQVSSDLNSSNADRQLPKELLTSILNASFLFLLYFHHDLHEFILGPITKFMQHDHLSYFTLMETIAEKKKYFKILGISINIDNEPSPFSAANHIQTSGRSRLMITTLEALMHVRLLLTDDLKRTDMANGVPAQCEAIQCCHQNDQFDRLEVEDNCSRWLCNGCRAKLGVIIQFIGFCSDHVEIHSDEEDENWPRM</sequence>
<dbReference type="AlphaFoldDB" id="A0A821NHX5"/>
<gene>
    <name evidence="1" type="ORF">TOA249_LOCUS22510</name>
</gene>
<name>A0A821NHX5_9BILA</name>
<reference evidence="1" key="1">
    <citation type="submission" date="2021-02" db="EMBL/GenBank/DDBJ databases">
        <authorList>
            <person name="Nowell W R."/>
        </authorList>
    </citation>
    <scope>NUCLEOTIDE SEQUENCE</scope>
</reference>
<evidence type="ECO:0000313" key="1">
    <source>
        <dbReference type="EMBL" id="CAF4787154.1"/>
    </source>
</evidence>
<proteinExistence type="predicted"/>
<dbReference type="EMBL" id="CAJOBS010002051">
    <property type="protein sequence ID" value="CAF4787154.1"/>
    <property type="molecule type" value="Genomic_DNA"/>
</dbReference>
<organism evidence="1 2">
    <name type="scientific">Rotaria socialis</name>
    <dbReference type="NCBI Taxonomy" id="392032"/>
    <lineage>
        <taxon>Eukaryota</taxon>
        <taxon>Metazoa</taxon>
        <taxon>Spiralia</taxon>
        <taxon>Gnathifera</taxon>
        <taxon>Rotifera</taxon>
        <taxon>Eurotatoria</taxon>
        <taxon>Bdelloidea</taxon>
        <taxon>Philodinida</taxon>
        <taxon>Philodinidae</taxon>
        <taxon>Rotaria</taxon>
    </lineage>
</organism>
<evidence type="ECO:0000313" key="2">
    <source>
        <dbReference type="Proteomes" id="UP000663838"/>
    </source>
</evidence>
<protein>
    <submittedName>
        <fullName evidence="1">Uncharacterized protein</fullName>
    </submittedName>
</protein>
<comment type="caution">
    <text evidence="1">The sequence shown here is derived from an EMBL/GenBank/DDBJ whole genome shotgun (WGS) entry which is preliminary data.</text>
</comment>
<accession>A0A821NHX5</accession>
<dbReference type="Proteomes" id="UP000663838">
    <property type="component" value="Unassembled WGS sequence"/>
</dbReference>